<sequence>MSCNDEYGGTWDAGRGCYAFQVQPQPPAGSPLWEGHDPSEGSVWSCDYTVTIPETSWFVPTGEDPLVDPAVLAQEALGRMKLENASAQIAPGPGFHTYVHIENWLWLPEAQWHDLTETVTAGPASVTVTAEPIRVDWDMGTETTSCYDVGRVWIKGMTDAAKTTCSYAYEWIENPAGDTHSVSAQLVYGVTWDCDGACLTPNGDLGEIDAPAGDPTTIEVRQRQTVVIQ</sequence>
<dbReference type="EMBL" id="CP075371">
    <property type="protein sequence ID" value="QVT79279.1"/>
    <property type="molecule type" value="Genomic_DNA"/>
</dbReference>
<gene>
    <name evidence="1" type="ORF">ENKNEFLB_01660</name>
</gene>
<protein>
    <submittedName>
        <fullName evidence="1">Uncharacterized protein</fullName>
    </submittedName>
</protein>
<organism evidence="1 2">
    <name type="scientific">Nocardioides aquaticus</name>
    <dbReference type="NCBI Taxonomy" id="160826"/>
    <lineage>
        <taxon>Bacteria</taxon>
        <taxon>Bacillati</taxon>
        <taxon>Actinomycetota</taxon>
        <taxon>Actinomycetes</taxon>
        <taxon>Propionibacteriales</taxon>
        <taxon>Nocardioidaceae</taxon>
        <taxon>Nocardioides</taxon>
    </lineage>
</organism>
<evidence type="ECO:0000313" key="2">
    <source>
        <dbReference type="Proteomes" id="UP000679307"/>
    </source>
</evidence>
<evidence type="ECO:0000313" key="1">
    <source>
        <dbReference type="EMBL" id="QVT79279.1"/>
    </source>
</evidence>
<accession>A0ABX8EG85</accession>
<keyword evidence="2" id="KW-1185">Reference proteome</keyword>
<proteinExistence type="predicted"/>
<dbReference type="Proteomes" id="UP000679307">
    <property type="component" value="Chromosome"/>
</dbReference>
<name>A0ABX8EG85_9ACTN</name>
<reference evidence="1 2" key="1">
    <citation type="submission" date="2021-05" db="EMBL/GenBank/DDBJ databases">
        <title>Complete genome of Nocardioides aquaticus KCTC 9944T isolated from meromictic and hypersaline Ekho Lake, Antarctica.</title>
        <authorList>
            <person name="Hwang K."/>
            <person name="Kim K.M."/>
            <person name="Choe H."/>
        </authorList>
    </citation>
    <scope>NUCLEOTIDE SEQUENCE [LARGE SCALE GENOMIC DNA]</scope>
    <source>
        <strain evidence="1 2">KCTC 9944</strain>
    </source>
</reference>